<keyword evidence="2 4" id="KW-0547">Nucleotide-binding</keyword>
<dbReference type="SUPFAM" id="SSF49879">
    <property type="entry name" value="SMAD/FHA domain"/>
    <property type="match status" value="1"/>
</dbReference>
<dbReference type="SUPFAM" id="SSF52540">
    <property type="entry name" value="P-loop containing nucleoside triphosphate hydrolases"/>
    <property type="match status" value="3"/>
</dbReference>
<accession>A0A4P6MV18</accession>
<evidence type="ECO:0000256" key="4">
    <source>
        <dbReference type="PROSITE-ProRule" id="PRU00289"/>
    </source>
</evidence>
<feature type="domain" description="FtsK" evidence="8">
    <location>
        <begin position="620"/>
        <end position="804"/>
    </location>
</feature>
<dbReference type="InterPro" id="IPR008984">
    <property type="entry name" value="SMAD_FHA_dom_sf"/>
</dbReference>
<dbReference type="Proteomes" id="UP000290408">
    <property type="component" value="Chromosome"/>
</dbReference>
<evidence type="ECO:0000256" key="1">
    <source>
        <dbReference type="ARBA" id="ARBA00022553"/>
    </source>
</evidence>
<feature type="binding site" evidence="4">
    <location>
        <begin position="947"/>
        <end position="954"/>
    </location>
    <ligand>
        <name>ATP</name>
        <dbReference type="ChEBI" id="CHEBI:30616"/>
    </ligand>
</feature>
<evidence type="ECO:0000259" key="8">
    <source>
        <dbReference type="PROSITE" id="PS50901"/>
    </source>
</evidence>
<dbReference type="Pfam" id="PF16697">
    <property type="entry name" value="Yop-YscD_cpl"/>
    <property type="match status" value="1"/>
</dbReference>
<keyword evidence="1" id="KW-0597">Phosphoprotein</keyword>
<evidence type="ECO:0000313" key="10">
    <source>
        <dbReference type="Proteomes" id="UP000290408"/>
    </source>
</evidence>
<dbReference type="SMART" id="SM00382">
    <property type="entry name" value="AAA"/>
    <property type="match status" value="3"/>
</dbReference>
<dbReference type="PANTHER" id="PTHR22683:SF1">
    <property type="entry name" value="TYPE VII SECRETION SYSTEM PROTEIN ESSC"/>
    <property type="match status" value="1"/>
</dbReference>
<sequence length="1393" mass="147433">MQLRMSIIDSRGGGTETIDVRAEEHHTLGDLLDAAGHPSSTVHVGRERLTHDAPIGLPPLLGGATLVLGDAGPGAGGPRRPPLRLVTTCGPDAGRTHDLTPGRHTIGRGEAATLRLADDALSREHLELTVDRDGIHLRDLDTTNGTLLDGAPVPLDGVRVRSGCHLRAGHSSLTIEAHRPRPARRTPTGEGTLGVNPTPHLPRTAPPVTIRVPPEPTVPPRRRIPWVMVLLPLPFAGVLAFFFGPRMLLFGLLSPLMVLGSTLSDRTSSRREHREAHAEWVRERARTSTRLTAALAAERRERLRVAPDPAALLDAVRGESTRLWERRSQHAEHLALRLGLGAQPARLEVEHGPGARGHPVLDDVPLTVDLAQAGVLGVAGPQWSRDRLARHLLGQLVALHSHHDVRVSLVADDGGWWTPFAGLVHLRAHDDLPESARVATSPEDGAALLAGLARLTTERAAGALDRRREGEQPLVTHVVIVDGVGTWRADPGLRTIMSEGGPQRVLVIALADSPAQLPHEAGAVAALDGDDLRLLLAGEQAARGVVDGTGESWGRRIATALAPLRDATPDARGGSLPSAARLVDLLDLSPDEPTAIHDRWRESGAQRPTDLAVVVGAAGEGSFRIDLRRDGPHALVAGTTGSGKSEFLQSWVASLAARLSPREITFVLVDYKGGAAFAECSRLPHTVGMLTDLDPAAAERALTSLDAELTRREHVLAASGAKDIDDHRGEPLPRLMIVIDEFRMLAEEQPDALAHLMRIAAVGRSLGVHLVLATQRPGGIVSADIKANVNLRIALRVRDRVDSDDVIGCADAVDIPESSPGRALASTGGSPARPFQTGRVAGHAAGVGGALLVRRADEPWPSPPAVDDAGPTDLQRLTRTMTRLAASLDLPAPHRPWLPPLSETIEAQALPATVVGEAPFGLVDLPAEQRQSSLAWSTTDGHWMVVGGPGSGRTSSIASLVTAAAGRWGPDRLHVQVLGDGSSRLASLTRLPHVGSVVDGEESTVVGRFLDRLEDDIAERRSLLRTSGHSTLDAWWAAHDTDPAPVAPPPHLLLAIDGWGRITRPRGSMDLGESAEVLETLMRDGIALGLRVLVTGGRELLSGRVSSLVTTRLVLHLGDRGDAALAGLARGEVSERLVPGRGRLQPGGHLVQVALPRRPPEVSPGEPPPVVPPWVVEALPTSVPLDLLSSADRERVPLGLGGCGTEPIIWRTDGARRFLVCGPPRSGRSTTLAALAHQLVAAGHPLVVVGSAEVAAGLDCPVIGPDDHDSLIALRQRHPDLAVVADDLERLDGSPVADVLKEIVRRLDADRGLLIGSTSTQSAASQVRGLISELARARTGLLLQPSARSDGDALGLRVPPLARVPGRGYLVVDGRALEVQVAHPRVGMLTTGP</sequence>
<evidence type="ECO:0000256" key="3">
    <source>
        <dbReference type="ARBA" id="ARBA00022840"/>
    </source>
</evidence>
<keyword evidence="6" id="KW-0812">Transmembrane</keyword>
<evidence type="ECO:0000259" key="7">
    <source>
        <dbReference type="PROSITE" id="PS50006"/>
    </source>
</evidence>
<protein>
    <submittedName>
        <fullName evidence="9">FHA domain-containing protein</fullName>
    </submittedName>
</protein>
<keyword evidence="3 4" id="KW-0067">ATP-binding</keyword>
<feature type="domain" description="FtsK" evidence="8">
    <location>
        <begin position="917"/>
        <end position="1124"/>
    </location>
</feature>
<dbReference type="PROSITE" id="PS50006">
    <property type="entry name" value="FHA_DOMAIN"/>
    <property type="match status" value="1"/>
</dbReference>
<dbReference type="KEGG" id="jli:EXU32_03370"/>
<dbReference type="OrthoDB" id="9807790at2"/>
<dbReference type="PANTHER" id="PTHR22683">
    <property type="entry name" value="SPORULATION PROTEIN RELATED"/>
    <property type="match status" value="1"/>
</dbReference>
<dbReference type="InterPro" id="IPR002543">
    <property type="entry name" value="FtsK_dom"/>
</dbReference>
<dbReference type="Pfam" id="PF01580">
    <property type="entry name" value="FtsK_SpoIIIE"/>
    <property type="match status" value="2"/>
</dbReference>
<dbReference type="GO" id="GO:0003677">
    <property type="term" value="F:DNA binding"/>
    <property type="evidence" value="ECO:0007669"/>
    <property type="project" value="InterPro"/>
</dbReference>
<dbReference type="InterPro" id="IPR000253">
    <property type="entry name" value="FHA_dom"/>
</dbReference>
<organism evidence="9 10">
    <name type="scientific">Janibacter limosus</name>
    <dbReference type="NCBI Taxonomy" id="53458"/>
    <lineage>
        <taxon>Bacteria</taxon>
        <taxon>Bacillati</taxon>
        <taxon>Actinomycetota</taxon>
        <taxon>Actinomycetes</taxon>
        <taxon>Micrococcales</taxon>
        <taxon>Intrasporangiaceae</taxon>
        <taxon>Janibacter</taxon>
    </lineage>
</organism>
<dbReference type="PROSITE" id="PS50901">
    <property type="entry name" value="FTSK"/>
    <property type="match status" value="2"/>
</dbReference>
<keyword evidence="6" id="KW-1133">Transmembrane helix</keyword>
<dbReference type="InterPro" id="IPR003593">
    <property type="entry name" value="AAA+_ATPase"/>
</dbReference>
<dbReference type="Gene3D" id="3.40.50.300">
    <property type="entry name" value="P-loop containing nucleotide triphosphate hydrolases"/>
    <property type="match status" value="5"/>
</dbReference>
<evidence type="ECO:0000256" key="2">
    <source>
        <dbReference type="ARBA" id="ARBA00022741"/>
    </source>
</evidence>
<dbReference type="CDD" id="cd00060">
    <property type="entry name" value="FHA"/>
    <property type="match status" value="1"/>
</dbReference>
<feature type="binding site" evidence="4">
    <location>
        <begin position="638"/>
        <end position="645"/>
    </location>
    <ligand>
        <name>ATP</name>
        <dbReference type="ChEBI" id="CHEBI:30616"/>
    </ligand>
</feature>
<dbReference type="STRING" id="1216970.GCA_001570985_00371"/>
<dbReference type="SMART" id="SM00240">
    <property type="entry name" value="FHA"/>
    <property type="match status" value="1"/>
</dbReference>
<evidence type="ECO:0000313" key="9">
    <source>
        <dbReference type="EMBL" id="QBF45390.1"/>
    </source>
</evidence>
<keyword evidence="6" id="KW-0472">Membrane</keyword>
<name>A0A4P6MV18_9MICO</name>
<proteinExistence type="predicted"/>
<feature type="transmembrane region" description="Helical" evidence="6">
    <location>
        <begin position="224"/>
        <end position="242"/>
    </location>
</feature>
<dbReference type="RefSeq" id="WP_130628628.1">
    <property type="nucleotide sequence ID" value="NZ_CP036164.1"/>
</dbReference>
<dbReference type="InterPro" id="IPR032030">
    <property type="entry name" value="YscD_cytoplasmic_dom"/>
</dbReference>
<dbReference type="InterPro" id="IPR027417">
    <property type="entry name" value="P-loop_NTPase"/>
</dbReference>
<reference evidence="9 10" key="1">
    <citation type="submission" date="2019-02" db="EMBL/GenBank/DDBJ databases">
        <title>Genomic data mining of an Antarctic deep-sea actinobacterium, Janibacterlimosus P3-3-X1.</title>
        <authorList>
            <person name="Liao L."/>
            <person name="Chen B."/>
        </authorList>
    </citation>
    <scope>NUCLEOTIDE SEQUENCE [LARGE SCALE GENOMIC DNA]</scope>
    <source>
        <strain evidence="9 10">P3-3-X1</strain>
    </source>
</reference>
<dbReference type="GO" id="GO:0005524">
    <property type="term" value="F:ATP binding"/>
    <property type="evidence" value="ECO:0007669"/>
    <property type="project" value="UniProtKB-UniRule"/>
</dbReference>
<evidence type="ECO:0000256" key="5">
    <source>
        <dbReference type="SAM" id="MobiDB-lite"/>
    </source>
</evidence>
<dbReference type="InterPro" id="IPR050206">
    <property type="entry name" value="FtsK/SpoIIIE/SftA"/>
</dbReference>
<dbReference type="Gene3D" id="2.60.200.20">
    <property type="match status" value="1"/>
</dbReference>
<feature type="region of interest" description="Disordered" evidence="5">
    <location>
        <begin position="179"/>
        <end position="214"/>
    </location>
</feature>
<dbReference type="EMBL" id="CP036164">
    <property type="protein sequence ID" value="QBF45390.1"/>
    <property type="molecule type" value="Genomic_DNA"/>
</dbReference>
<dbReference type="CDD" id="cd01127">
    <property type="entry name" value="TrwB_TraG_TraD_VirD4"/>
    <property type="match status" value="1"/>
</dbReference>
<keyword evidence="10" id="KW-1185">Reference proteome</keyword>
<feature type="domain" description="FHA" evidence="7">
    <location>
        <begin position="104"/>
        <end position="153"/>
    </location>
</feature>
<gene>
    <name evidence="9" type="ORF">EXU32_03370</name>
</gene>
<evidence type="ECO:0000256" key="6">
    <source>
        <dbReference type="SAM" id="Phobius"/>
    </source>
</evidence>